<dbReference type="EMBL" id="QFPO01000004">
    <property type="protein sequence ID" value="PZQ17309.1"/>
    <property type="molecule type" value="Genomic_DNA"/>
</dbReference>
<evidence type="ECO:0000313" key="1">
    <source>
        <dbReference type="EMBL" id="PZQ17309.1"/>
    </source>
</evidence>
<reference evidence="1 2" key="1">
    <citation type="submission" date="2017-08" db="EMBL/GenBank/DDBJ databases">
        <title>Infants hospitalized years apart are colonized by the same room-sourced microbial strains.</title>
        <authorList>
            <person name="Brooks B."/>
            <person name="Olm M.R."/>
            <person name="Firek B.A."/>
            <person name="Baker R."/>
            <person name="Thomas B.C."/>
            <person name="Morowitz M.J."/>
            <person name="Banfield J.F."/>
        </authorList>
    </citation>
    <scope>NUCLEOTIDE SEQUENCE [LARGE SCALE GENOMIC DNA]</scope>
    <source>
        <strain evidence="1">S2_005_003_R2_42</strain>
    </source>
</reference>
<name>A0A2W5KMQ5_9GAMM</name>
<accession>A0A2W5KMQ5</accession>
<protein>
    <submittedName>
        <fullName evidence="1">Uncharacterized protein</fullName>
    </submittedName>
</protein>
<sequence>MFALVLAVAPAADGPAAEPAATCLGVTVRADGRFAKRRVEVGSGDKAADRRALAYLGMLDLSRTVPDFEPVCHSGYIVVRQKAPNAFSLALSDRRGLHASCEAAFAASSGKD</sequence>
<dbReference type="SUPFAM" id="SSF74653">
    <property type="entry name" value="TolA/TonB C-terminal domain"/>
    <property type="match status" value="1"/>
</dbReference>
<gene>
    <name evidence="1" type="ORF">DI564_05710</name>
</gene>
<dbReference type="AlphaFoldDB" id="A0A2W5KMQ5"/>
<comment type="caution">
    <text evidence="1">The sequence shown here is derived from an EMBL/GenBank/DDBJ whole genome shotgun (WGS) entry which is preliminary data.</text>
</comment>
<evidence type="ECO:0000313" key="2">
    <source>
        <dbReference type="Proteomes" id="UP000249046"/>
    </source>
</evidence>
<dbReference type="Proteomes" id="UP000249046">
    <property type="component" value="Unassembled WGS sequence"/>
</dbReference>
<organism evidence="1 2">
    <name type="scientific">Rhodanobacter denitrificans</name>
    <dbReference type="NCBI Taxonomy" id="666685"/>
    <lineage>
        <taxon>Bacteria</taxon>
        <taxon>Pseudomonadati</taxon>
        <taxon>Pseudomonadota</taxon>
        <taxon>Gammaproteobacteria</taxon>
        <taxon>Lysobacterales</taxon>
        <taxon>Rhodanobacteraceae</taxon>
        <taxon>Rhodanobacter</taxon>
    </lineage>
</organism>
<proteinExistence type="predicted"/>